<feature type="domain" description="Helicase XPB/Ssl2 N-terminal" evidence="1">
    <location>
        <begin position="517"/>
        <end position="633"/>
    </location>
</feature>
<dbReference type="InterPro" id="IPR032830">
    <property type="entry name" value="XPB/Ssl2_N"/>
</dbReference>
<keyword evidence="2" id="KW-0378">Hydrolase</keyword>
<reference evidence="2 3" key="1">
    <citation type="journal article" date="2019" name="Int. J. Syst. Evol. Microbiol.">
        <title>The Global Catalogue of Microorganisms (GCM) 10K type strain sequencing project: providing services to taxonomists for standard genome sequencing and annotation.</title>
        <authorList>
            <consortium name="The Broad Institute Genomics Platform"/>
            <consortium name="The Broad Institute Genome Sequencing Center for Infectious Disease"/>
            <person name="Wu L."/>
            <person name="Ma J."/>
        </authorList>
    </citation>
    <scope>NUCLEOTIDE SEQUENCE [LARGE SCALE GENOMIC DNA]</scope>
    <source>
        <strain evidence="2 3">JCM 11117</strain>
    </source>
</reference>
<protein>
    <submittedName>
        <fullName evidence="2">Helicase-associated domain-containing protein</fullName>
    </submittedName>
</protein>
<keyword evidence="2" id="KW-0547">Nucleotide-binding</keyword>
<accession>A0ABN1QKW4</accession>
<evidence type="ECO:0000313" key="3">
    <source>
        <dbReference type="Proteomes" id="UP001499967"/>
    </source>
</evidence>
<keyword evidence="2" id="KW-0347">Helicase</keyword>
<dbReference type="RefSeq" id="WP_343943127.1">
    <property type="nucleotide sequence ID" value="NZ_BAAAHP010000115.1"/>
</dbReference>
<organism evidence="2 3">
    <name type="scientific">Pseudonocardia zijingensis</name>
    <dbReference type="NCBI Taxonomy" id="153376"/>
    <lineage>
        <taxon>Bacteria</taxon>
        <taxon>Bacillati</taxon>
        <taxon>Actinomycetota</taxon>
        <taxon>Actinomycetes</taxon>
        <taxon>Pseudonocardiales</taxon>
        <taxon>Pseudonocardiaceae</taxon>
        <taxon>Pseudonocardia</taxon>
    </lineage>
</organism>
<dbReference type="Pfam" id="PF13625">
    <property type="entry name" value="Helicase_C_3"/>
    <property type="match status" value="1"/>
</dbReference>
<proteinExistence type="predicted"/>
<evidence type="ECO:0000259" key="1">
    <source>
        <dbReference type="Pfam" id="PF13625"/>
    </source>
</evidence>
<dbReference type="Proteomes" id="UP001499967">
    <property type="component" value="Unassembled WGS sequence"/>
</dbReference>
<comment type="caution">
    <text evidence="2">The sequence shown here is derived from an EMBL/GenBank/DDBJ whole genome shotgun (WGS) entry which is preliminary data.</text>
</comment>
<name>A0ABN1QKW4_9PSEU</name>
<dbReference type="GO" id="GO:0004386">
    <property type="term" value="F:helicase activity"/>
    <property type="evidence" value="ECO:0007669"/>
    <property type="project" value="UniProtKB-KW"/>
</dbReference>
<keyword evidence="3" id="KW-1185">Reference proteome</keyword>
<gene>
    <name evidence="2" type="ORF">GCM10009559_41330</name>
</gene>
<sequence length="704" mass="73409">MSRVAELATWLSTVGAPELEAILRARPDVLRHPVPTDLAMLAERLSAQASVNRALAALSQPALQVAEALLALGGSAARHELHALLGARDAVLESAVDDAVSELTGVALAWTLQGKVRQVGGWGAVTPHPLGLGRPARTLYGLLSPEQLRRVGTHHGIPGLDRAGLDTVVATLTDPHAVQARLAEAPAEVAAAVRQLAWHGPRRSGVRFPEPGEPADHHVGRLLALQGWAVPTEWGIAEMPREMALAVRGPGYHAPFDATPPRPATAPVDRGQLRAASERAALAALESVRALITLLDRSPLATVRGGGIGARELRRAAKEIGSDVAGVRLGLETAAAAGLVALARDGEGRATAHPVGVAMPTEAADEWLEAEPDDAHARLLLAWWGLPMVPSLRVDESGRPAPALVRSYGHPEHVRMRASALTALASLGPHRGIVDTGALRELLQHRAPSDRDLPGDAARLRATVQEAELLGLVAAGALTPIGHRLLAAVRTDGAHEALRSALAEALPAPTRTATFLPDLTAMVTGTAAAPLTRLLQSAADPERRDTASIWRFTAGSVRRALEAGHTADGLLAALAEAADRPLPQPLDYLVRDVARQYGQVQVCAVATCVRVADAALGAELAAHRALAPLRLRPLTDTVLVSEHPAAEVLHALRSAGYSPAEQDALGAPVIARPPVRRAAVPAAAQRPGLPADVAAIAAHLADSG</sequence>
<dbReference type="EMBL" id="BAAAHP010000115">
    <property type="protein sequence ID" value="GAA0944082.1"/>
    <property type="molecule type" value="Genomic_DNA"/>
</dbReference>
<keyword evidence="2" id="KW-0067">ATP-binding</keyword>
<evidence type="ECO:0000313" key="2">
    <source>
        <dbReference type="EMBL" id="GAA0944082.1"/>
    </source>
</evidence>